<protein>
    <submittedName>
        <fullName evidence="1">Uncharacterized protein</fullName>
    </submittedName>
</protein>
<accession>A0ACC1I137</accession>
<comment type="caution">
    <text evidence="1">The sequence shown here is derived from an EMBL/GenBank/DDBJ whole genome shotgun (WGS) entry which is preliminary data.</text>
</comment>
<name>A0ACC1I137_9FUNG</name>
<evidence type="ECO:0000313" key="1">
    <source>
        <dbReference type="EMBL" id="KAJ1883493.1"/>
    </source>
</evidence>
<feature type="non-terminal residue" evidence="1">
    <location>
        <position position="473"/>
    </location>
</feature>
<sequence>MNQEATSFIDFSGKAIAIPQNGFLGACIDVNDYEKINRIGEGTYGIVYRGRHKKSQKIVALKRMRVSISDNTPGLPLSSFREIAILKRLHHPNIVNVVDIAAGYGIDSIFMVMDYCECDLGTLLDNMSTPFSHGEVKSLVQQMLCGIEYCHNHFVVHRDLKLPNLLLTKNGELKVADFGLARLFHEPQRPMTPQVATLWYRSPELILGSTKYTTAIDMWSVGCILGELLVHHPFMPGKSEFEQMRLIVNMIGAPSDRIWPGFSQLPMARSMRLPENKYNNLKVAVRNASTNTILLLNALLTYDPRKRIGVQKALDHPYFYEMPAAVRPVIHNTNSSPSSYARHFLTTASTSDKPEQTPAPTMVIQKGTQGITLSQLDSYKDEFDADIKNRLARLTISRESYSNALENRDVVVQHPPVFSHKLAIDAPITNQKVSGRCWIFAGLNMLRQSMMSEYKLEKLELSQPYLFFYDKLE</sequence>
<keyword evidence="2" id="KW-1185">Reference proteome</keyword>
<reference evidence="1" key="1">
    <citation type="submission" date="2022-07" db="EMBL/GenBank/DDBJ databases">
        <title>Phylogenomic reconstructions and comparative analyses of Kickxellomycotina fungi.</title>
        <authorList>
            <person name="Reynolds N.K."/>
            <person name="Stajich J.E."/>
            <person name="Barry K."/>
            <person name="Grigoriev I.V."/>
            <person name="Crous P."/>
            <person name="Smith M.E."/>
        </authorList>
    </citation>
    <scope>NUCLEOTIDE SEQUENCE</scope>
    <source>
        <strain evidence="1">Benny 63K</strain>
    </source>
</reference>
<organism evidence="1 2">
    <name type="scientific">Kickxella alabastrina</name>
    <dbReference type="NCBI Taxonomy" id="61397"/>
    <lineage>
        <taxon>Eukaryota</taxon>
        <taxon>Fungi</taxon>
        <taxon>Fungi incertae sedis</taxon>
        <taxon>Zoopagomycota</taxon>
        <taxon>Kickxellomycotina</taxon>
        <taxon>Kickxellomycetes</taxon>
        <taxon>Kickxellales</taxon>
        <taxon>Kickxellaceae</taxon>
        <taxon>Kickxella</taxon>
    </lineage>
</organism>
<evidence type="ECO:0000313" key="2">
    <source>
        <dbReference type="Proteomes" id="UP001150581"/>
    </source>
</evidence>
<dbReference type="Proteomes" id="UP001150581">
    <property type="component" value="Unassembled WGS sequence"/>
</dbReference>
<dbReference type="EMBL" id="JANBPG010003144">
    <property type="protein sequence ID" value="KAJ1883493.1"/>
    <property type="molecule type" value="Genomic_DNA"/>
</dbReference>
<proteinExistence type="predicted"/>
<gene>
    <name evidence="1" type="ORF">LPJ66_011028</name>
</gene>